<evidence type="ECO:0000259" key="2">
    <source>
        <dbReference type="Pfam" id="PF19274"/>
    </source>
</evidence>
<evidence type="ECO:0000313" key="3">
    <source>
        <dbReference type="EMBL" id="KAL3320215.1"/>
    </source>
</evidence>
<dbReference type="EMBL" id="JBJKFK010000068">
    <property type="protein sequence ID" value="KAL3320215.1"/>
    <property type="molecule type" value="Genomic_DNA"/>
</dbReference>
<dbReference type="AlphaFoldDB" id="A0ABD2QKZ3"/>
<organism evidence="3 4">
    <name type="scientific">Cichlidogyrus casuarinus</name>
    <dbReference type="NCBI Taxonomy" id="1844966"/>
    <lineage>
        <taxon>Eukaryota</taxon>
        <taxon>Metazoa</taxon>
        <taxon>Spiralia</taxon>
        <taxon>Lophotrochozoa</taxon>
        <taxon>Platyhelminthes</taxon>
        <taxon>Monogenea</taxon>
        <taxon>Monopisthocotylea</taxon>
        <taxon>Dactylogyridea</taxon>
        <taxon>Ancyrocephalidae</taxon>
        <taxon>Cichlidogyrus</taxon>
    </lineage>
</organism>
<sequence length="762" mass="86088">METRRGSTLPTDLITNGSIHQNSIHVVSHCSSLDVAQINPNGPIFCQPIDETLDDETFEECKSMDDTTNHNGMDDSGLPDQKRSLLRDKGIRFGEILAQTGRKMISGAEKLQHQAAANFGALTNDDNIPSIIAPDYFAQCFIFEILTDSIATCLQILTKTVTESNEAESLLNRLMERIHDGVENHNFSGASLMPLTRKPPRFTQFSHGFSSNTFLAIFFRDTNLMYFNTVLTLGFIGVELCNLPRTQDLVLQFFRQSLQNVSVELGQETIDKLAAMVCGRYDGTVSPFPHPISYPSLEGFELRSRREVLGRSVANAFANMATCVQGHERLLELLQMLMQHYIHLDMETKQLFKQGNLILNRLPTIKKPGQKIEKLFRDFWFYCVTLSYNPQAATLEWPKEWYSNLCLIAPKSPTLLFSEPIKSELDHNPALNSRNLSVTDQTIIKTQLCTMFGNDATVTPFINKMNITQCAYLIAVYQVESLYIENSSDPEGLARLFDYLEDPIITKDKFGMLNCMQKVIELVFDKFLRRVVSMPMNWETEAYIDLYAQYLLVKFNHTQSISRITADSFLSQLASVYPNVFWSGRVLFTMLDITQLLSESLKVDSNQAAPIYPVPDTPFKLITMDNLSDREVYLKDFLKICERVLEEGLKWAPNMVRSHLAEYVLRNERNSIGSYQHRGLALATETLLNYAGYNSSSSGSMTPGVNPSMGTVSPTMVASERVQPSGAKLDCFNFMSNLNLRNQYHGEVGVLSLVSSSRYPEC</sequence>
<proteinExistence type="inferred from homology"/>
<gene>
    <name evidence="3" type="ORF">Ciccas_001101</name>
</gene>
<dbReference type="Pfam" id="PF19274">
    <property type="entry name" value="PI4K_N"/>
    <property type="match status" value="1"/>
</dbReference>
<comment type="caution">
    <text evidence="3">The sequence shown here is derived from an EMBL/GenBank/DDBJ whole genome shotgun (WGS) entry which is preliminary data.</text>
</comment>
<comment type="similarity">
    <text evidence="1">Belongs to the PI3/PI4-kinase family. Type III PI4K subfamily.</text>
</comment>
<feature type="domain" description="PI4-kinase N-terminal" evidence="2">
    <location>
        <begin position="396"/>
        <end position="676"/>
    </location>
</feature>
<dbReference type="InterPro" id="IPR045495">
    <property type="entry name" value="PI4K_N"/>
</dbReference>
<evidence type="ECO:0000256" key="1">
    <source>
        <dbReference type="ARBA" id="ARBA00006209"/>
    </source>
</evidence>
<dbReference type="Proteomes" id="UP001626550">
    <property type="component" value="Unassembled WGS sequence"/>
</dbReference>
<name>A0ABD2QKZ3_9PLAT</name>
<protein>
    <recommendedName>
        <fullName evidence="2">PI4-kinase N-terminal domain-containing protein</fullName>
    </recommendedName>
</protein>
<evidence type="ECO:0000313" key="4">
    <source>
        <dbReference type="Proteomes" id="UP001626550"/>
    </source>
</evidence>
<accession>A0ABD2QKZ3</accession>
<reference evidence="3 4" key="1">
    <citation type="submission" date="2024-11" db="EMBL/GenBank/DDBJ databases">
        <title>Adaptive evolution of stress response genes in parasites aligns with host niche diversity.</title>
        <authorList>
            <person name="Hahn C."/>
            <person name="Resl P."/>
        </authorList>
    </citation>
    <scope>NUCLEOTIDE SEQUENCE [LARGE SCALE GENOMIC DNA]</scope>
    <source>
        <strain evidence="3">EGGRZ-B1_66</strain>
        <tissue evidence="3">Body</tissue>
    </source>
</reference>
<keyword evidence="4" id="KW-1185">Reference proteome</keyword>